<dbReference type="CDD" id="cd05401">
    <property type="entry name" value="NT_GlnE_GlnD_like"/>
    <property type="match status" value="2"/>
</dbReference>
<evidence type="ECO:0000313" key="11">
    <source>
        <dbReference type="Proteomes" id="UP000243528"/>
    </source>
</evidence>
<comment type="function">
    <text evidence="7">Involved in the regulation of glutamine synthetase GlnA, a key enzyme in the process to assimilate ammonia. When cellular nitrogen levels are high, the C-terminal adenylyl transferase (AT) inactivates GlnA by covalent transfer of an adenylyl group from ATP to specific tyrosine residue of GlnA, thus reducing its activity. Conversely, when nitrogen levels are low, the N-terminal adenylyl removase (AR) activates GlnA by removing the adenylyl group by phosphorolysis, increasing its activity. The regulatory region of GlnE binds the signal transduction protein PII (GlnB) which indicates the nitrogen status of the cell.</text>
</comment>
<comment type="catalytic activity">
    <reaction evidence="7">
        <text>[glutamine synthetase]-L-tyrosine + ATP = [glutamine synthetase]-O(4)-(5'-adenylyl)-L-tyrosine + diphosphate</text>
        <dbReference type="Rhea" id="RHEA:18589"/>
        <dbReference type="Rhea" id="RHEA-COMP:10660"/>
        <dbReference type="Rhea" id="RHEA-COMP:10661"/>
        <dbReference type="ChEBI" id="CHEBI:30616"/>
        <dbReference type="ChEBI" id="CHEBI:33019"/>
        <dbReference type="ChEBI" id="CHEBI:46858"/>
        <dbReference type="ChEBI" id="CHEBI:83624"/>
        <dbReference type="EC" id="2.7.7.42"/>
    </reaction>
</comment>
<evidence type="ECO:0000259" key="9">
    <source>
        <dbReference type="Pfam" id="PF08335"/>
    </source>
</evidence>
<dbReference type="GO" id="GO:0005524">
    <property type="term" value="F:ATP binding"/>
    <property type="evidence" value="ECO:0007669"/>
    <property type="project" value="UniProtKB-UniRule"/>
</dbReference>
<dbReference type="InterPro" id="IPR023057">
    <property type="entry name" value="GlnE"/>
</dbReference>
<name>A0A2P8DRF0_9ACTN</name>
<keyword evidence="1 7" id="KW-0808">Transferase</keyword>
<proteinExistence type="inferred from homology"/>
<dbReference type="SUPFAM" id="SSF81301">
    <property type="entry name" value="Nucleotidyltransferase"/>
    <property type="match status" value="2"/>
</dbReference>
<comment type="similarity">
    <text evidence="7">Belongs to the GlnE family.</text>
</comment>
<dbReference type="HAMAP" id="MF_00802">
    <property type="entry name" value="GlnE"/>
    <property type="match status" value="1"/>
</dbReference>
<dbReference type="InterPro" id="IPR013546">
    <property type="entry name" value="PII_UdlTrfase/GS_AdlTrfase"/>
</dbReference>
<dbReference type="GO" id="GO:0005829">
    <property type="term" value="C:cytosol"/>
    <property type="evidence" value="ECO:0007669"/>
    <property type="project" value="TreeGrafter"/>
</dbReference>
<evidence type="ECO:0000259" key="8">
    <source>
        <dbReference type="Pfam" id="PF03710"/>
    </source>
</evidence>
<dbReference type="PANTHER" id="PTHR30621">
    <property type="entry name" value="GLUTAMINE SYNTHETASE ADENYLYLTRANSFERASE"/>
    <property type="match status" value="1"/>
</dbReference>
<evidence type="ECO:0000256" key="2">
    <source>
        <dbReference type="ARBA" id="ARBA00022695"/>
    </source>
</evidence>
<organism evidence="10 11">
    <name type="scientific">Haloactinopolyspora alba</name>
    <dbReference type="NCBI Taxonomy" id="648780"/>
    <lineage>
        <taxon>Bacteria</taxon>
        <taxon>Bacillati</taxon>
        <taxon>Actinomycetota</taxon>
        <taxon>Actinomycetes</taxon>
        <taxon>Jiangellales</taxon>
        <taxon>Jiangellaceae</taxon>
        <taxon>Haloactinopolyspora</taxon>
    </lineage>
</organism>
<dbReference type="SUPFAM" id="SSF81593">
    <property type="entry name" value="Nucleotidyltransferase substrate binding subunit/domain"/>
    <property type="match status" value="2"/>
</dbReference>
<dbReference type="Pfam" id="PF08335">
    <property type="entry name" value="GlnD_UR_UTase"/>
    <property type="match status" value="2"/>
</dbReference>
<feature type="region of interest" description="Adenylyl removase" evidence="7">
    <location>
        <begin position="1"/>
        <end position="494"/>
    </location>
</feature>
<evidence type="ECO:0000256" key="3">
    <source>
        <dbReference type="ARBA" id="ARBA00022741"/>
    </source>
</evidence>
<reference evidence="10 11" key="1">
    <citation type="submission" date="2018-03" db="EMBL/GenBank/DDBJ databases">
        <title>Genomic Encyclopedia of Archaeal and Bacterial Type Strains, Phase II (KMG-II): from individual species to whole genera.</title>
        <authorList>
            <person name="Goeker M."/>
        </authorList>
    </citation>
    <scope>NUCLEOTIDE SEQUENCE [LARGE SCALE GENOMIC DNA]</scope>
    <source>
        <strain evidence="10 11">DSM 45211</strain>
    </source>
</reference>
<dbReference type="GO" id="GO:0008882">
    <property type="term" value="F:[glutamate-ammonia-ligase] adenylyltransferase activity"/>
    <property type="evidence" value="ECO:0007669"/>
    <property type="project" value="UniProtKB-UniRule"/>
</dbReference>
<gene>
    <name evidence="7" type="primary">glnE</name>
    <name evidence="10" type="ORF">CLV30_11794</name>
</gene>
<evidence type="ECO:0000256" key="7">
    <source>
        <dbReference type="HAMAP-Rule" id="MF_00802"/>
    </source>
</evidence>
<dbReference type="GO" id="GO:0047388">
    <property type="term" value="F:[glutamine synthetase]-adenylyl-L-tyrosine phosphorylase activity"/>
    <property type="evidence" value="ECO:0007669"/>
    <property type="project" value="UniProtKB-EC"/>
</dbReference>
<dbReference type="NCBIfam" id="NF010707">
    <property type="entry name" value="PRK14109.1"/>
    <property type="match status" value="1"/>
</dbReference>
<feature type="domain" description="PII-uridylyltransferase/Glutamine-synthetase adenylyltransferase" evidence="9">
    <location>
        <begin position="855"/>
        <end position="995"/>
    </location>
</feature>
<comment type="catalytic activity">
    <reaction evidence="7">
        <text>[glutamine synthetase]-O(4)-(5'-adenylyl)-L-tyrosine + phosphate = [glutamine synthetase]-L-tyrosine + ADP</text>
        <dbReference type="Rhea" id="RHEA:43716"/>
        <dbReference type="Rhea" id="RHEA-COMP:10660"/>
        <dbReference type="Rhea" id="RHEA-COMP:10661"/>
        <dbReference type="ChEBI" id="CHEBI:43474"/>
        <dbReference type="ChEBI" id="CHEBI:46858"/>
        <dbReference type="ChEBI" id="CHEBI:83624"/>
        <dbReference type="ChEBI" id="CHEBI:456216"/>
        <dbReference type="EC" id="2.7.7.89"/>
    </reaction>
</comment>
<dbReference type="EC" id="2.7.7.42" evidence="7"/>
<accession>A0A2P8DRF0</accession>
<dbReference type="GO" id="GO:0000820">
    <property type="term" value="P:regulation of glutamine family amino acid metabolic process"/>
    <property type="evidence" value="ECO:0007669"/>
    <property type="project" value="UniProtKB-UniRule"/>
</dbReference>
<dbReference type="InterPro" id="IPR005190">
    <property type="entry name" value="GlnE_rpt_dom"/>
</dbReference>
<comment type="caution">
    <text evidence="10">The sequence shown here is derived from an EMBL/GenBank/DDBJ whole genome shotgun (WGS) entry which is preliminary data.</text>
</comment>
<dbReference type="AlphaFoldDB" id="A0A2P8DRF0"/>
<feature type="domain" description="PII-uridylyltransferase/Glutamine-synthetase adenylyltransferase" evidence="9">
    <location>
        <begin position="353"/>
        <end position="490"/>
    </location>
</feature>
<dbReference type="Proteomes" id="UP000243528">
    <property type="component" value="Unassembled WGS sequence"/>
</dbReference>
<dbReference type="GO" id="GO:0016874">
    <property type="term" value="F:ligase activity"/>
    <property type="evidence" value="ECO:0007669"/>
    <property type="project" value="UniProtKB-KW"/>
</dbReference>
<evidence type="ECO:0000313" key="10">
    <source>
        <dbReference type="EMBL" id="PSK99791.1"/>
    </source>
</evidence>
<feature type="domain" description="Glutamate-ammonia ligase adenylyltransferase repeated" evidence="8">
    <location>
        <begin position="595"/>
        <end position="831"/>
    </location>
</feature>
<keyword evidence="5 7" id="KW-0460">Magnesium</keyword>
<keyword evidence="2 7" id="KW-0548">Nucleotidyltransferase</keyword>
<dbReference type="Gene3D" id="3.30.460.10">
    <property type="entry name" value="Beta Polymerase, domain 2"/>
    <property type="match status" value="2"/>
</dbReference>
<keyword evidence="11" id="KW-1185">Reference proteome</keyword>
<keyword evidence="6 7" id="KW-0511">Multifunctional enzyme</keyword>
<keyword evidence="10" id="KW-0436">Ligase</keyword>
<dbReference type="OrthoDB" id="9759366at2"/>
<dbReference type="Pfam" id="PF03710">
    <property type="entry name" value="GlnE"/>
    <property type="match status" value="2"/>
</dbReference>
<dbReference type="EMBL" id="PYGE01000017">
    <property type="protein sequence ID" value="PSK99791.1"/>
    <property type="molecule type" value="Genomic_DNA"/>
</dbReference>
<keyword evidence="3 7" id="KW-0547">Nucleotide-binding</keyword>
<dbReference type="InterPro" id="IPR043519">
    <property type="entry name" value="NT_sf"/>
</dbReference>
<keyword evidence="4 7" id="KW-0067">ATP-binding</keyword>
<evidence type="ECO:0000256" key="1">
    <source>
        <dbReference type="ARBA" id="ARBA00022679"/>
    </source>
</evidence>
<evidence type="ECO:0000256" key="6">
    <source>
        <dbReference type="ARBA" id="ARBA00023268"/>
    </source>
</evidence>
<feature type="region of interest" description="Adenylyl transferase" evidence="7">
    <location>
        <begin position="502"/>
        <end position="1001"/>
    </location>
</feature>
<feature type="domain" description="Glutamate-ammonia ligase adenylyltransferase repeated" evidence="8">
    <location>
        <begin position="88"/>
        <end position="326"/>
    </location>
</feature>
<evidence type="ECO:0000256" key="5">
    <source>
        <dbReference type="ARBA" id="ARBA00022842"/>
    </source>
</evidence>
<evidence type="ECO:0000256" key="4">
    <source>
        <dbReference type="ARBA" id="ARBA00022840"/>
    </source>
</evidence>
<dbReference type="Gene3D" id="1.20.120.330">
    <property type="entry name" value="Nucleotidyltransferases domain 2"/>
    <property type="match status" value="2"/>
</dbReference>
<sequence>MAVNRTQGRVAWLAKAGFADTAAAERELDGSALAELADRSDLVAALGAVSDPDLGLRELVRLLDAMGPGADRDELLDQLAIDTSCRRRLLAVLGFSSAFADHLVQHPDQWRELGVADAAARPTAGELRVRLLDAVGGDTGADDPVAQGDRTTLLDALRVAYRRHVLELAALDLADGLEVADVAAELAELADATLEAALAVARSQLPAEAVPCRFAVIGMGKCGGRELNYVSDVDVIFVAEPADGDDRSGWLATATTLATELMRACSEHTAQGTIWPVDAALRPEGKAGPLVRTVASHVAYYRDWAKTWEFQALLKARPVAGDRALGELYVDAVLPMVWDAAGREGFVGEVQAMRRRVEDHIRPAEVDRQLKLGPGGLRDVEFAVQLLQLVHGRADESLRASSTLDALGALTGGGYVGRNDGAVLDHAYRFLRMLEHRIQLRRLRRTHVVPDADEQLRVIARSLGMRHPGELVEQWRQQAQEVRRLHEKIFYRPLLSAVARLPGDEVTLSPDAALARLKALGYVDPAGALRHIEALTVGVSRRASIQRTLLPVLLGWFADAPQPDVGLAGFRKVSDALGTTPWYLRLLRDDNAAAERMSRVLASGRYTTELLLRAPGAVAMLGDDAELRPREREPLEREVLAGVQRHDDPEDAIGVVRAMRRRELLRVSVSDLVGISTVDEVGAGLTAVAEATLAGALSAAIRAVEAGRGGPLPTRIAVVAMGRLGGREMGYASDADVLYVHSPVPEADEPEAAAAALAVANEMTRLLALPSPEPSLTVDAALRPEGKQGPLVRTLPSYAAYYERWSEVWERQALLRAAPCCGDPELLRRFEALIDPLRWPAGGLGDTQVREVRRIKARVESERLPRGADPSTHLKLGPGGLADVEWCAQLLQLRHASTVPALRTTSTPGALNAAAGAGLLDRVDEEALLTAWRRASAIRNATVLVTGRPSDMIPKDPATLSAVSQVLGYAVGETTTFVDDQHRVARQARAVVERVFYEDPH</sequence>
<comment type="cofactor">
    <cofactor evidence="7">
        <name>Mg(2+)</name>
        <dbReference type="ChEBI" id="CHEBI:18420"/>
    </cofactor>
</comment>
<dbReference type="EC" id="2.7.7.89" evidence="7"/>
<dbReference type="RefSeq" id="WP_106538969.1">
    <property type="nucleotide sequence ID" value="NZ_PYGE01000017.1"/>
</dbReference>
<protein>
    <recommendedName>
        <fullName evidence="7">Bifunctional glutamine synthetase adenylyltransferase/adenylyl-removing enzyme</fullName>
    </recommendedName>
    <alternativeName>
        <fullName evidence="7">ATP:glutamine synthetase adenylyltransferase</fullName>
    </alternativeName>
    <alternativeName>
        <fullName evidence="7">ATase</fullName>
    </alternativeName>
    <domain>
        <recommendedName>
            <fullName evidence="7">Glutamine synthetase adenylyl-L-tyrosine phosphorylase</fullName>
            <ecNumber evidence="7">2.7.7.89</ecNumber>
        </recommendedName>
        <alternativeName>
            <fullName evidence="7">Adenylyl removase</fullName>
            <shortName evidence="7">AR</shortName>
            <shortName evidence="7">AT-N</shortName>
        </alternativeName>
    </domain>
    <domain>
        <recommendedName>
            <fullName evidence="7">Glutamine synthetase adenylyl transferase</fullName>
            <ecNumber evidence="7">2.7.7.42</ecNumber>
        </recommendedName>
        <alternativeName>
            <fullName evidence="7">Adenylyl transferase</fullName>
            <shortName evidence="7">AT</shortName>
            <shortName evidence="7">AT-C</shortName>
        </alternativeName>
    </domain>
</protein>
<dbReference type="GO" id="GO:0000287">
    <property type="term" value="F:magnesium ion binding"/>
    <property type="evidence" value="ECO:0007669"/>
    <property type="project" value="UniProtKB-UniRule"/>
</dbReference>
<dbReference type="PANTHER" id="PTHR30621:SF0">
    <property type="entry name" value="BIFUNCTIONAL GLUTAMINE SYNTHETASE ADENYLYLTRANSFERASE_ADENYLYL-REMOVING ENZYME"/>
    <property type="match status" value="1"/>
</dbReference>